<dbReference type="EMBL" id="KN818223">
    <property type="protein sequence ID" value="KIL70577.1"/>
    <property type="molecule type" value="Genomic_DNA"/>
</dbReference>
<organism evidence="1 2">
    <name type="scientific">Amanita muscaria (strain Koide BX008)</name>
    <dbReference type="NCBI Taxonomy" id="946122"/>
    <lineage>
        <taxon>Eukaryota</taxon>
        <taxon>Fungi</taxon>
        <taxon>Dikarya</taxon>
        <taxon>Basidiomycota</taxon>
        <taxon>Agaricomycotina</taxon>
        <taxon>Agaricomycetes</taxon>
        <taxon>Agaricomycetidae</taxon>
        <taxon>Agaricales</taxon>
        <taxon>Pluteineae</taxon>
        <taxon>Amanitaceae</taxon>
        <taxon>Amanita</taxon>
    </lineage>
</organism>
<dbReference type="STRING" id="946122.A0A0C2X8A4"/>
<dbReference type="InterPro" id="IPR053216">
    <property type="entry name" value="Appressorial_penetr-assoc"/>
</dbReference>
<dbReference type="InParanoid" id="A0A0C2X8A4"/>
<protein>
    <submittedName>
        <fullName evidence="1">Uncharacterized protein</fullName>
    </submittedName>
</protein>
<feature type="non-terminal residue" evidence="1">
    <location>
        <position position="1"/>
    </location>
</feature>
<sequence length="272" mass="29303">LDPAVIAKGFASNGLHGSGSEAGQVAALTSTNNFINFCKTVDLPITNGQQLRNGSCNPAPMGVIPSTKNMPSSKFVSPKNGGVVKAKQTFTVQMAVRNLETGNFVNPNTNYFAAPQQVSKRGAIIGHSHVVIEKLTSLDQTTLTDPNEFAFFKGLNSRAKKDILSVDVTGGLPAGAYRLSSINTAASHQAVLVPIAQRGALDDMIYVRLSCLKPVEESDNMHVVYGSIMDQVKHSFGSMYVIGNLIDAMLQCDINVFIRLLTFYLLGWFSIF</sequence>
<evidence type="ECO:0000313" key="2">
    <source>
        <dbReference type="Proteomes" id="UP000054549"/>
    </source>
</evidence>
<dbReference type="PANTHER" id="PTHR34587">
    <property type="entry name" value="VWFA DOMAIN-CONTAINING PROTEIN"/>
    <property type="match status" value="1"/>
</dbReference>
<dbReference type="AlphaFoldDB" id="A0A0C2X8A4"/>
<reference evidence="1 2" key="1">
    <citation type="submission" date="2014-04" db="EMBL/GenBank/DDBJ databases">
        <title>Evolutionary Origins and Diversification of the Mycorrhizal Mutualists.</title>
        <authorList>
            <consortium name="DOE Joint Genome Institute"/>
            <consortium name="Mycorrhizal Genomics Consortium"/>
            <person name="Kohler A."/>
            <person name="Kuo A."/>
            <person name="Nagy L.G."/>
            <person name="Floudas D."/>
            <person name="Copeland A."/>
            <person name="Barry K.W."/>
            <person name="Cichocki N."/>
            <person name="Veneault-Fourrey C."/>
            <person name="LaButti K."/>
            <person name="Lindquist E.A."/>
            <person name="Lipzen A."/>
            <person name="Lundell T."/>
            <person name="Morin E."/>
            <person name="Murat C."/>
            <person name="Riley R."/>
            <person name="Ohm R."/>
            <person name="Sun H."/>
            <person name="Tunlid A."/>
            <person name="Henrissat B."/>
            <person name="Grigoriev I.V."/>
            <person name="Hibbett D.S."/>
            <person name="Martin F."/>
        </authorList>
    </citation>
    <scope>NUCLEOTIDE SEQUENCE [LARGE SCALE GENOMIC DNA]</scope>
    <source>
        <strain evidence="1 2">Koide BX008</strain>
    </source>
</reference>
<gene>
    <name evidence="1" type="ORF">M378DRAFT_66984</name>
</gene>
<accession>A0A0C2X8A4</accession>
<dbReference type="Proteomes" id="UP000054549">
    <property type="component" value="Unassembled WGS sequence"/>
</dbReference>
<keyword evidence="2" id="KW-1185">Reference proteome</keyword>
<proteinExistence type="predicted"/>
<evidence type="ECO:0000313" key="1">
    <source>
        <dbReference type="EMBL" id="KIL70577.1"/>
    </source>
</evidence>
<dbReference type="OrthoDB" id="2336871at2759"/>
<dbReference type="HOGENOM" id="CLU_029378_3_1_1"/>
<dbReference type="PANTHER" id="PTHR34587:SF2">
    <property type="entry name" value="G-PROTEIN COUPLED RECEPTORS FAMILY 1 PROFILE DOMAIN-CONTAINING PROTEIN"/>
    <property type="match status" value="1"/>
</dbReference>
<name>A0A0C2X8A4_AMAMK</name>